<keyword evidence="1" id="KW-1133">Transmembrane helix</keyword>
<name>A0AAI9Y4A2_9PEZI</name>
<organism evidence="2 3">
    <name type="scientific">Colletotrichum cuscutae</name>
    <dbReference type="NCBI Taxonomy" id="1209917"/>
    <lineage>
        <taxon>Eukaryota</taxon>
        <taxon>Fungi</taxon>
        <taxon>Dikarya</taxon>
        <taxon>Ascomycota</taxon>
        <taxon>Pezizomycotina</taxon>
        <taxon>Sordariomycetes</taxon>
        <taxon>Hypocreomycetidae</taxon>
        <taxon>Glomerellales</taxon>
        <taxon>Glomerellaceae</taxon>
        <taxon>Colletotrichum</taxon>
        <taxon>Colletotrichum acutatum species complex</taxon>
    </lineage>
</organism>
<proteinExistence type="predicted"/>
<keyword evidence="1" id="KW-0472">Membrane</keyword>
<feature type="transmembrane region" description="Helical" evidence="1">
    <location>
        <begin position="145"/>
        <end position="166"/>
    </location>
</feature>
<dbReference type="EMBL" id="MPDP01000212">
    <property type="protein sequence ID" value="KAK1471123.1"/>
    <property type="molecule type" value="Genomic_DNA"/>
</dbReference>
<gene>
    <name evidence="2" type="ORF">CCUS01_06237</name>
</gene>
<sequence length="766" mass="85734">MLFVPVPWRAGPIEWRRQGGRGGAKWFVSFRGFGTGLFVSHLLFMFFFFLFSHSHLCKLAAPLLSLPPSPYNMQYHAVHNDASLVTWIAFLAWGAFAMGVKCEGRVKRKSKRKWFKTELTRQTTAARIQPATKTKDVVRNRDREVSFFFFGLVSFCWPGSGVRLFVPFWPDVSVSGVYKADFDIDVPVKTLFSCRFLSHSSMFLVVDWDPHDIQFTTLRYTTHVRSRMYTYMMHIQQAAAMAMFNLFSIRGPLPPLTQRSKAEMTYITSVNFHGGYHGFPNSVSDPPHLRRYSPVDDTNLETHILACWRFENVLAGPRGPCSTLCTPLFSIGDNNNLNASKLEKHKMNAYCVPELPNFRYELGWHISSIFLSAARLSASRDSFILPQNHSSFLWLNAQLAEFLHFQRAFLVCIFHLPGKTLNSTLGGSLKWSDGVVSSLPLKVRLSSARSACGRCGVLYFIQIIVSLTRGGWMVAGMNHRAIVYFLRHSFGNYWLPHTTGIWIENYGKGFSTAPGSVDRGPLRETTWALPAAHNGALTFSSPPSYPLLPSPPVYLSLNTPENANKQENCHCNLRDPCSHLGRDRQRNPGQGQLNMQATSISTYLSEPDARFLSPSTWSLTNNRSSHPPLSCMVCFYGGGGGGGGWLIISPAMRANNRLDPSPHMNYLACPNTDGPFASSTRCPWITADLATSKLRTVLTKAFGRWLGPWAGQRGGRLLAMADSPNEEALYSLPLLVWASNVLRPFTYFTLSTGRSSPLLLQSAGND</sequence>
<feature type="transmembrane region" description="Helical" evidence="1">
    <location>
        <begin position="84"/>
        <end position="102"/>
    </location>
</feature>
<keyword evidence="3" id="KW-1185">Reference proteome</keyword>
<evidence type="ECO:0000313" key="2">
    <source>
        <dbReference type="EMBL" id="KAK1471123.1"/>
    </source>
</evidence>
<accession>A0AAI9Y4A2</accession>
<dbReference type="Proteomes" id="UP001239213">
    <property type="component" value="Unassembled WGS sequence"/>
</dbReference>
<dbReference type="AlphaFoldDB" id="A0AAI9Y4A2"/>
<evidence type="ECO:0000256" key="1">
    <source>
        <dbReference type="SAM" id="Phobius"/>
    </source>
</evidence>
<protein>
    <submittedName>
        <fullName evidence="2">Uncharacterized protein</fullName>
    </submittedName>
</protein>
<evidence type="ECO:0000313" key="3">
    <source>
        <dbReference type="Proteomes" id="UP001239213"/>
    </source>
</evidence>
<reference evidence="2" key="1">
    <citation type="submission" date="2016-11" db="EMBL/GenBank/DDBJ databases">
        <title>The genome sequence of Colletotrichum cuscutae.</title>
        <authorList>
            <person name="Baroncelli R."/>
        </authorList>
    </citation>
    <scope>NUCLEOTIDE SEQUENCE</scope>
    <source>
        <strain evidence="2">IMI 304802</strain>
    </source>
</reference>
<feature type="transmembrane region" description="Helical" evidence="1">
    <location>
        <begin position="26"/>
        <end position="51"/>
    </location>
</feature>
<comment type="caution">
    <text evidence="2">The sequence shown here is derived from an EMBL/GenBank/DDBJ whole genome shotgun (WGS) entry which is preliminary data.</text>
</comment>
<keyword evidence="1" id="KW-0812">Transmembrane</keyword>